<comment type="caution">
    <text evidence="2">The sequence shown here is derived from an EMBL/GenBank/DDBJ whole genome shotgun (WGS) entry which is preliminary data.</text>
</comment>
<dbReference type="InterPro" id="IPR045179">
    <property type="entry name" value="YgfZ/GcvT"/>
</dbReference>
<dbReference type="EMBL" id="JAVDWO010000005">
    <property type="protein sequence ID" value="MDR7192871.1"/>
    <property type="molecule type" value="Genomic_DNA"/>
</dbReference>
<dbReference type="InterPro" id="IPR017703">
    <property type="entry name" value="YgfZ/GCV_T_CS"/>
</dbReference>
<evidence type="ECO:0000313" key="3">
    <source>
        <dbReference type="Proteomes" id="UP001256588"/>
    </source>
</evidence>
<keyword evidence="1" id="KW-0809">Transit peptide</keyword>
<dbReference type="Proteomes" id="UP001256588">
    <property type="component" value="Unassembled WGS sequence"/>
</dbReference>
<dbReference type="PANTHER" id="PTHR22602:SF0">
    <property type="entry name" value="TRANSFERASE CAF17, MITOCHONDRIAL-RELATED"/>
    <property type="match status" value="1"/>
</dbReference>
<accession>A0ABU1XVT6</accession>
<evidence type="ECO:0000313" key="2">
    <source>
        <dbReference type="EMBL" id="MDR7192871.1"/>
    </source>
</evidence>
<sequence length="265" mass="28565">MLHGRDCIAFAQAQFMSDVATLGDGQWQWSGWLTPKGRVIALFAVLRHSAERLDLIVLDADIAALATSLKRYVFRSKVSIEVRSGVSAMGQFALPSIARGASASIDASVTELDLGSLSEPRTLSLREADPVIAVDPDAQRRWRAFDITHGLPRLDAAQREQWTPQQLSLERLRAFSVAKGCYPGQEIVARTHFLGQAKRGLAVLRGAPDAAAGEDVRTGEQVQGKVVSVAGDLVLAVLPLERLDVPLQIGGIDVVDTPLLDGLAR</sequence>
<organism evidence="2 3">
    <name type="scientific">Luteimonas terrae</name>
    <dbReference type="NCBI Taxonomy" id="1530191"/>
    <lineage>
        <taxon>Bacteria</taxon>
        <taxon>Pseudomonadati</taxon>
        <taxon>Pseudomonadota</taxon>
        <taxon>Gammaproteobacteria</taxon>
        <taxon>Lysobacterales</taxon>
        <taxon>Lysobacteraceae</taxon>
        <taxon>Luteimonas</taxon>
    </lineage>
</organism>
<name>A0ABU1XVT6_9GAMM</name>
<evidence type="ECO:0000256" key="1">
    <source>
        <dbReference type="ARBA" id="ARBA00022946"/>
    </source>
</evidence>
<gene>
    <name evidence="2" type="ORF">J2W68_001587</name>
</gene>
<keyword evidence="3" id="KW-1185">Reference proteome</keyword>
<dbReference type="PANTHER" id="PTHR22602">
    <property type="entry name" value="TRANSFERASE CAF17, MITOCHONDRIAL-RELATED"/>
    <property type="match status" value="1"/>
</dbReference>
<dbReference type="NCBIfam" id="TIGR03317">
    <property type="entry name" value="ygfZ_signature"/>
    <property type="match status" value="1"/>
</dbReference>
<dbReference type="Gene3D" id="3.30.1360.120">
    <property type="entry name" value="Probable tRNA modification gtpase trme, domain 1"/>
    <property type="match status" value="1"/>
</dbReference>
<dbReference type="InterPro" id="IPR027266">
    <property type="entry name" value="TrmE/GcvT-like"/>
</dbReference>
<dbReference type="SUPFAM" id="SSF103025">
    <property type="entry name" value="Folate-binding domain"/>
    <property type="match status" value="1"/>
</dbReference>
<dbReference type="Gene3D" id="2.40.30.160">
    <property type="match status" value="1"/>
</dbReference>
<protein>
    <submittedName>
        <fullName evidence="2">Folate-binding protein YgfZ</fullName>
    </submittedName>
</protein>
<dbReference type="RefSeq" id="WP_310234352.1">
    <property type="nucleotide sequence ID" value="NZ_JAVDWO010000005.1"/>
</dbReference>
<reference evidence="2 3" key="1">
    <citation type="submission" date="2023-07" db="EMBL/GenBank/DDBJ databases">
        <title>Sorghum-associated microbial communities from plants grown in Nebraska, USA.</title>
        <authorList>
            <person name="Schachtman D."/>
        </authorList>
    </citation>
    <scope>NUCLEOTIDE SEQUENCE [LARGE SCALE GENOMIC DNA]</scope>
    <source>
        <strain evidence="2 3">4099</strain>
    </source>
</reference>
<proteinExistence type="predicted"/>